<dbReference type="PANTHER" id="PTHR43806:SF11">
    <property type="entry name" value="CEREVISIN-RELATED"/>
    <property type="match status" value="1"/>
</dbReference>
<dbReference type="PRINTS" id="PR00723">
    <property type="entry name" value="SUBTILISIN"/>
</dbReference>
<feature type="domain" description="Peptidase S8/S53" evidence="9">
    <location>
        <begin position="172"/>
        <end position="399"/>
    </location>
</feature>
<dbReference type="Pfam" id="PF05922">
    <property type="entry name" value="Inhibitor_I9"/>
    <property type="match status" value="1"/>
</dbReference>
<comment type="similarity">
    <text evidence="1 6 7">Belongs to the peptidase S8 family.</text>
</comment>
<evidence type="ECO:0000256" key="2">
    <source>
        <dbReference type="ARBA" id="ARBA00022670"/>
    </source>
</evidence>
<dbReference type="InterPro" id="IPR023827">
    <property type="entry name" value="Peptidase_S8_Asp-AS"/>
</dbReference>
<evidence type="ECO:0000256" key="6">
    <source>
        <dbReference type="PROSITE-ProRule" id="PRU01240"/>
    </source>
</evidence>
<accession>A0A250JSD8</accession>
<evidence type="ECO:0000259" key="9">
    <source>
        <dbReference type="Pfam" id="PF00082"/>
    </source>
</evidence>
<feature type="active site" description="Charge relay system" evidence="6">
    <location>
        <position position="212"/>
    </location>
</feature>
<keyword evidence="2 6" id="KW-0645">Protease</keyword>
<dbReference type="RefSeq" id="WP_095958026.1">
    <property type="nucleotide sequence ID" value="NZ_CP022203.1"/>
</dbReference>
<dbReference type="SUPFAM" id="SSF52743">
    <property type="entry name" value="Subtilisin-like"/>
    <property type="match status" value="1"/>
</dbReference>
<feature type="active site" description="Charge relay system" evidence="6">
    <location>
        <position position="363"/>
    </location>
</feature>
<dbReference type="FunFam" id="3.40.50.200:FF:000014">
    <property type="entry name" value="Proteinase K"/>
    <property type="match status" value="1"/>
</dbReference>
<evidence type="ECO:0000256" key="1">
    <source>
        <dbReference type="ARBA" id="ARBA00011073"/>
    </source>
</evidence>
<dbReference type="Gene3D" id="3.40.50.200">
    <property type="entry name" value="Peptidase S8/S53 domain"/>
    <property type="match status" value="1"/>
</dbReference>
<dbReference type="OrthoDB" id="9765693at2"/>
<keyword evidence="3 8" id="KW-0732">Signal</keyword>
<dbReference type="PROSITE" id="PS00138">
    <property type="entry name" value="SUBTILASE_SER"/>
    <property type="match status" value="1"/>
</dbReference>
<feature type="domain" description="Inhibitor I9" evidence="10">
    <location>
        <begin position="46"/>
        <end position="123"/>
    </location>
</feature>
<dbReference type="InterPro" id="IPR023828">
    <property type="entry name" value="Peptidase_S8_Ser-AS"/>
</dbReference>
<evidence type="ECO:0000256" key="7">
    <source>
        <dbReference type="RuleBase" id="RU003355"/>
    </source>
</evidence>
<dbReference type="PROSITE" id="PS00136">
    <property type="entry name" value="SUBTILASE_ASP"/>
    <property type="match status" value="1"/>
</dbReference>
<keyword evidence="12" id="KW-1185">Reference proteome</keyword>
<dbReference type="PROSITE" id="PS00137">
    <property type="entry name" value="SUBTILASE_HIS"/>
    <property type="match status" value="1"/>
</dbReference>
<dbReference type="EMBL" id="CP022203">
    <property type="protein sequence ID" value="ATB46550.1"/>
    <property type="molecule type" value="Genomic_DNA"/>
</dbReference>
<evidence type="ECO:0000313" key="11">
    <source>
        <dbReference type="EMBL" id="ATB46550.1"/>
    </source>
</evidence>
<protein>
    <submittedName>
        <fullName evidence="11">Peptidase S8</fullName>
    </submittedName>
</protein>
<evidence type="ECO:0000313" key="12">
    <source>
        <dbReference type="Proteomes" id="UP000217343"/>
    </source>
</evidence>
<dbReference type="InterPro" id="IPR034193">
    <property type="entry name" value="PCSK9_ProteinaseK-like"/>
</dbReference>
<dbReference type="AlphaFoldDB" id="A0A250JSD8"/>
<dbReference type="GO" id="GO:0004252">
    <property type="term" value="F:serine-type endopeptidase activity"/>
    <property type="evidence" value="ECO:0007669"/>
    <property type="project" value="UniProtKB-UniRule"/>
</dbReference>
<dbReference type="InterPro" id="IPR015500">
    <property type="entry name" value="Peptidase_S8_subtilisin-rel"/>
</dbReference>
<dbReference type="GO" id="GO:0005615">
    <property type="term" value="C:extracellular space"/>
    <property type="evidence" value="ECO:0007669"/>
    <property type="project" value="TreeGrafter"/>
</dbReference>
<evidence type="ECO:0000256" key="3">
    <source>
        <dbReference type="ARBA" id="ARBA00022729"/>
    </source>
</evidence>
<gene>
    <name evidence="11" type="ORF">MYMAC_002155</name>
</gene>
<dbReference type="InterPro" id="IPR013517">
    <property type="entry name" value="FG-GAP"/>
</dbReference>
<dbReference type="InterPro" id="IPR022398">
    <property type="entry name" value="Peptidase_S8_His-AS"/>
</dbReference>
<sequence length="700" mass="72827">MRHRTSSLLAAGIVTLTFTSAQAASPGAAAPAAKLRKVREPVRGEYIVVLKKAEVKAAALKGGSDSRDVVTRFSRELSERHGGKTQRVYHAALQGFSATMSEAQARRLSEDPRVAYVEENGVIHPSATRSTTVGTPPATQNVWGLDRIDQRDLPLNQTYTFGARGGHVHAYVIDTGITSHQDFSGQLLPGFNAVGDAGGTEDCGNRGSHPSHGTHVAGTIGGHQFGVAPGVSLHPVRVFPCAVGASSDVIAGVDWVADNRLLPAVANMSLGGSASQALDDAVEGLIDSGVVTVVSAGNDGVAACDQSPARLPAAITVGASDSADAVAGFSNHGGCVDLFAPGVGIRSTLASPVNGVGNKSGTSMAAPHVTGAAALYLQRHPGATQQQVRDFLVGEATTGRLTGLPAGSPDRLLFTGGINSFQLNVASAQTPVGNDGHFEAADWNGDKRPDLFFIQPQGLSGFTEVHILSGAASYQTFLGHWATALHTTNADWAFEVGDWNKDGSQDVFAIQRAGVTSTEVHILSGATGFQTFLTHTSTALHTTTGDWDFKVTDWDKDGTLDVVAINSQGAGGNVEVHILSGATGFQTFLLNTTTALPSAGSWEYELAEVNGDFTIDLVGILRSGGSNSTEVHAVSGASGFSSFTLQAGTALHPTNGDWTFEMVRWDDPTVFGFELLGNGPDLVAINRNATLAVEVHILNP</sequence>
<reference evidence="11 12" key="1">
    <citation type="submission" date="2017-06" db="EMBL/GenBank/DDBJ databases">
        <title>Sequencing and comparative analysis of myxobacterial genomes.</title>
        <authorList>
            <person name="Rupp O."/>
            <person name="Goesmann A."/>
            <person name="Sogaard-Andersen L."/>
        </authorList>
    </citation>
    <scope>NUCLEOTIDE SEQUENCE [LARGE SCALE GENOMIC DNA]</scope>
    <source>
        <strain evidence="11 12">DSM 14697</strain>
    </source>
</reference>
<dbReference type="InterPro" id="IPR028994">
    <property type="entry name" value="Integrin_alpha_N"/>
</dbReference>
<evidence type="ECO:0000256" key="8">
    <source>
        <dbReference type="SAM" id="SignalP"/>
    </source>
</evidence>
<feature type="chain" id="PRO_5011992947" evidence="8">
    <location>
        <begin position="24"/>
        <end position="700"/>
    </location>
</feature>
<dbReference type="InterPro" id="IPR010259">
    <property type="entry name" value="S8pro/Inhibitor_I9"/>
</dbReference>
<dbReference type="InterPro" id="IPR036852">
    <property type="entry name" value="Peptidase_S8/S53_dom_sf"/>
</dbReference>
<dbReference type="Proteomes" id="UP000217343">
    <property type="component" value="Chromosome"/>
</dbReference>
<dbReference type="PANTHER" id="PTHR43806">
    <property type="entry name" value="PEPTIDASE S8"/>
    <property type="match status" value="1"/>
</dbReference>
<dbReference type="Pfam" id="PF00082">
    <property type="entry name" value="Peptidase_S8"/>
    <property type="match status" value="1"/>
</dbReference>
<proteinExistence type="inferred from homology"/>
<dbReference type="PROSITE" id="PS51892">
    <property type="entry name" value="SUBTILASE"/>
    <property type="match status" value="1"/>
</dbReference>
<dbReference type="SUPFAM" id="SSF69318">
    <property type="entry name" value="Integrin alpha N-terminal domain"/>
    <property type="match status" value="1"/>
</dbReference>
<evidence type="ECO:0000256" key="5">
    <source>
        <dbReference type="ARBA" id="ARBA00022825"/>
    </source>
</evidence>
<dbReference type="InterPro" id="IPR037045">
    <property type="entry name" value="S8pro/Inhibitor_I9_sf"/>
</dbReference>
<feature type="active site" description="Charge relay system" evidence="6">
    <location>
        <position position="174"/>
    </location>
</feature>
<dbReference type="InterPro" id="IPR050131">
    <property type="entry name" value="Peptidase_S8_subtilisin-like"/>
</dbReference>
<dbReference type="Pfam" id="PF13517">
    <property type="entry name" value="FG-GAP_3"/>
    <property type="match status" value="1"/>
</dbReference>
<organism evidence="11 12">
    <name type="scientific">Corallococcus macrosporus DSM 14697</name>
    <dbReference type="NCBI Taxonomy" id="1189310"/>
    <lineage>
        <taxon>Bacteria</taxon>
        <taxon>Pseudomonadati</taxon>
        <taxon>Myxococcota</taxon>
        <taxon>Myxococcia</taxon>
        <taxon>Myxococcales</taxon>
        <taxon>Cystobacterineae</taxon>
        <taxon>Myxococcaceae</taxon>
        <taxon>Corallococcus</taxon>
    </lineage>
</organism>
<feature type="signal peptide" evidence="8">
    <location>
        <begin position="1"/>
        <end position="23"/>
    </location>
</feature>
<dbReference type="GO" id="GO:0006508">
    <property type="term" value="P:proteolysis"/>
    <property type="evidence" value="ECO:0007669"/>
    <property type="project" value="UniProtKB-KW"/>
</dbReference>
<evidence type="ECO:0000256" key="4">
    <source>
        <dbReference type="ARBA" id="ARBA00022801"/>
    </source>
</evidence>
<keyword evidence="5 6" id="KW-0720">Serine protease</keyword>
<keyword evidence="4 6" id="KW-0378">Hydrolase</keyword>
<dbReference type="Gene3D" id="3.30.70.80">
    <property type="entry name" value="Peptidase S8 propeptide/proteinase inhibitor I9"/>
    <property type="match status" value="1"/>
</dbReference>
<dbReference type="InterPro" id="IPR000209">
    <property type="entry name" value="Peptidase_S8/S53_dom"/>
</dbReference>
<name>A0A250JSD8_9BACT</name>
<dbReference type="KEGG" id="mmas:MYMAC_002155"/>
<dbReference type="CDD" id="cd04077">
    <property type="entry name" value="Peptidases_S8_PCSK9_ProteinaseK_like"/>
    <property type="match status" value="1"/>
</dbReference>
<evidence type="ECO:0000259" key="10">
    <source>
        <dbReference type="Pfam" id="PF05922"/>
    </source>
</evidence>